<comment type="subcellular location">
    <subcellularLocation>
        <location evidence="6">Cytoplasm</location>
    </subcellularLocation>
</comment>
<dbReference type="PANTHER" id="PTHR31760">
    <property type="entry name" value="S-ADENOSYL-L-METHIONINE-DEPENDENT METHYLTRANSFERASES SUPERFAMILY PROTEIN"/>
    <property type="match status" value="1"/>
</dbReference>
<evidence type="ECO:0000313" key="7">
    <source>
        <dbReference type="EMBL" id="RZF65343.1"/>
    </source>
</evidence>
<feature type="binding site" evidence="6">
    <location>
        <position position="138"/>
    </location>
    <ligand>
        <name>S-adenosyl-L-methionine</name>
        <dbReference type="ChEBI" id="CHEBI:59789"/>
    </ligand>
</feature>
<evidence type="ECO:0000256" key="6">
    <source>
        <dbReference type="HAMAP-Rule" id="MF_00074"/>
    </source>
</evidence>
<dbReference type="Gene3D" id="3.40.50.150">
    <property type="entry name" value="Vaccinia Virus protein VP39"/>
    <property type="match status" value="1"/>
</dbReference>
<reference evidence="7 8" key="1">
    <citation type="submission" date="2019-02" db="EMBL/GenBank/DDBJ databases">
        <authorList>
            <person name="Li Y."/>
        </authorList>
    </citation>
    <scope>NUCLEOTIDE SEQUENCE [LARGE SCALE GENOMIC DNA]</scope>
    <source>
        <strain evidence="7 8">3-7</strain>
    </source>
</reference>
<evidence type="ECO:0000256" key="2">
    <source>
        <dbReference type="ARBA" id="ARBA00022552"/>
    </source>
</evidence>
<keyword evidence="2 6" id="KW-0698">rRNA processing</keyword>
<evidence type="ECO:0000256" key="1">
    <source>
        <dbReference type="ARBA" id="ARBA00022490"/>
    </source>
</evidence>
<dbReference type="GO" id="GO:0070043">
    <property type="term" value="F:rRNA (guanine-N7-)-methyltransferase activity"/>
    <property type="evidence" value="ECO:0007669"/>
    <property type="project" value="UniProtKB-UniRule"/>
</dbReference>
<comment type="caution">
    <text evidence="7">The sequence shown here is derived from an EMBL/GenBank/DDBJ whole genome shotgun (WGS) entry which is preliminary data.</text>
</comment>
<name>A0A4Q6XX51_9SPHN</name>
<comment type="function">
    <text evidence="6">Specifically methylates the N7 position of guanine in position 527 of 16S rRNA.</text>
</comment>
<dbReference type="NCBIfam" id="TIGR00138">
    <property type="entry name" value="rsmG_gidB"/>
    <property type="match status" value="1"/>
</dbReference>
<keyword evidence="5 6" id="KW-0949">S-adenosyl-L-methionine</keyword>
<comment type="caution">
    <text evidence="6">Lacks conserved residue(s) required for the propagation of feature annotation.</text>
</comment>
<comment type="catalytic activity">
    <reaction evidence="6">
        <text>guanosine(527) in 16S rRNA + S-adenosyl-L-methionine = N(7)-methylguanosine(527) in 16S rRNA + S-adenosyl-L-homocysteine</text>
        <dbReference type="Rhea" id="RHEA:42732"/>
        <dbReference type="Rhea" id="RHEA-COMP:10209"/>
        <dbReference type="Rhea" id="RHEA-COMP:10210"/>
        <dbReference type="ChEBI" id="CHEBI:57856"/>
        <dbReference type="ChEBI" id="CHEBI:59789"/>
        <dbReference type="ChEBI" id="CHEBI:74269"/>
        <dbReference type="ChEBI" id="CHEBI:74480"/>
        <dbReference type="EC" id="2.1.1.170"/>
    </reaction>
</comment>
<gene>
    <name evidence="6 7" type="primary">rsmG</name>
    <name evidence="7" type="ORF">EWE75_06645</name>
</gene>
<comment type="similarity">
    <text evidence="6">Belongs to the methyltransferase superfamily. RNA methyltransferase RsmG family.</text>
</comment>
<evidence type="ECO:0000256" key="3">
    <source>
        <dbReference type="ARBA" id="ARBA00022603"/>
    </source>
</evidence>
<keyword evidence="1 6" id="KW-0963">Cytoplasm</keyword>
<evidence type="ECO:0000313" key="8">
    <source>
        <dbReference type="Proteomes" id="UP000292085"/>
    </source>
</evidence>
<evidence type="ECO:0000256" key="4">
    <source>
        <dbReference type="ARBA" id="ARBA00022679"/>
    </source>
</evidence>
<dbReference type="PANTHER" id="PTHR31760:SF0">
    <property type="entry name" value="S-ADENOSYL-L-METHIONINE-DEPENDENT METHYLTRANSFERASES SUPERFAMILY PROTEIN"/>
    <property type="match status" value="1"/>
</dbReference>
<dbReference type="GO" id="GO:0005829">
    <property type="term" value="C:cytosol"/>
    <property type="evidence" value="ECO:0007669"/>
    <property type="project" value="TreeGrafter"/>
</dbReference>
<proteinExistence type="inferred from homology"/>
<keyword evidence="3 6" id="KW-0489">Methyltransferase</keyword>
<sequence length="208" mass="22167">MTEDEARDWIAVRFGADGMARMERFVDLVVAESEQQNLIARSTIAEIWSRHVVDSAQLIPMADSAGGAWLDIGSGAGFPGLVVAALTERTVTLAEPRKRRVAFLEAAADALGVSERVTVFAGKVEALDVAAVAVISARAVAPLDLLFAGAANLASKDALWLLPKGQSARDEVAIAKRAWHGAFHVEHSLTNKESLIVVARGVARRCKS</sequence>
<dbReference type="RefSeq" id="WP_130155875.1">
    <property type="nucleotide sequence ID" value="NZ_SGIS01000007.1"/>
</dbReference>
<dbReference type="EC" id="2.1.1.170" evidence="6"/>
<dbReference type="InterPro" id="IPR029063">
    <property type="entry name" value="SAM-dependent_MTases_sf"/>
</dbReference>
<feature type="binding site" evidence="6">
    <location>
        <begin position="124"/>
        <end position="125"/>
    </location>
    <ligand>
        <name>S-adenosyl-L-methionine</name>
        <dbReference type="ChEBI" id="CHEBI:59789"/>
    </ligand>
</feature>
<feature type="binding site" evidence="6">
    <location>
        <position position="73"/>
    </location>
    <ligand>
        <name>S-adenosyl-L-methionine</name>
        <dbReference type="ChEBI" id="CHEBI:59789"/>
    </ligand>
</feature>
<organism evidence="7 8">
    <name type="scientific">Sphingomonas populi</name>
    <dbReference type="NCBI Taxonomy" id="2484750"/>
    <lineage>
        <taxon>Bacteria</taxon>
        <taxon>Pseudomonadati</taxon>
        <taxon>Pseudomonadota</taxon>
        <taxon>Alphaproteobacteria</taxon>
        <taxon>Sphingomonadales</taxon>
        <taxon>Sphingomonadaceae</taxon>
        <taxon>Sphingomonas</taxon>
    </lineage>
</organism>
<keyword evidence="4 6" id="KW-0808">Transferase</keyword>
<feature type="binding site" evidence="6">
    <location>
        <position position="78"/>
    </location>
    <ligand>
        <name>S-adenosyl-L-methionine</name>
        <dbReference type="ChEBI" id="CHEBI:59789"/>
    </ligand>
</feature>
<dbReference type="AlphaFoldDB" id="A0A4Q6XX51"/>
<protein>
    <recommendedName>
        <fullName evidence="6">Ribosomal RNA small subunit methyltransferase G</fullName>
        <ecNumber evidence="6">2.1.1.170</ecNumber>
    </recommendedName>
    <alternativeName>
        <fullName evidence="6">16S rRNA 7-methylguanosine methyltransferase</fullName>
        <shortName evidence="6">16S rRNA m7G methyltransferase</shortName>
    </alternativeName>
</protein>
<evidence type="ECO:0000256" key="5">
    <source>
        <dbReference type="ARBA" id="ARBA00022691"/>
    </source>
</evidence>
<dbReference type="HAMAP" id="MF_00074">
    <property type="entry name" value="16SrRNA_methyltr_G"/>
    <property type="match status" value="1"/>
</dbReference>
<dbReference type="Proteomes" id="UP000292085">
    <property type="component" value="Unassembled WGS sequence"/>
</dbReference>
<dbReference type="InterPro" id="IPR003682">
    <property type="entry name" value="rRNA_ssu_MeTfrase_G"/>
</dbReference>
<dbReference type="OrthoDB" id="9808773at2"/>
<keyword evidence="8" id="KW-1185">Reference proteome</keyword>
<accession>A0A4Q6XX51</accession>
<dbReference type="EMBL" id="SGIS01000007">
    <property type="protein sequence ID" value="RZF65343.1"/>
    <property type="molecule type" value="Genomic_DNA"/>
</dbReference>
<dbReference type="Pfam" id="PF02527">
    <property type="entry name" value="GidB"/>
    <property type="match status" value="1"/>
</dbReference>
<dbReference type="SUPFAM" id="SSF53335">
    <property type="entry name" value="S-adenosyl-L-methionine-dependent methyltransferases"/>
    <property type="match status" value="1"/>
</dbReference>